<dbReference type="Pfam" id="PF00196">
    <property type="entry name" value="GerE"/>
    <property type="match status" value="2"/>
</dbReference>
<protein>
    <submittedName>
        <fullName evidence="5">HTH-type transcriptional regulator MalT</fullName>
    </submittedName>
</protein>
<evidence type="ECO:0000259" key="4">
    <source>
        <dbReference type="PROSITE" id="PS50043"/>
    </source>
</evidence>
<keyword evidence="1" id="KW-0805">Transcription regulation</keyword>
<dbReference type="Gene3D" id="1.10.10.10">
    <property type="entry name" value="Winged helix-like DNA-binding domain superfamily/Winged helix DNA-binding domain"/>
    <property type="match status" value="2"/>
</dbReference>
<dbReference type="PROSITE" id="PS00622">
    <property type="entry name" value="HTH_LUXR_1"/>
    <property type="match status" value="1"/>
</dbReference>
<feature type="domain" description="HTH luxR-type" evidence="4">
    <location>
        <begin position="1"/>
        <end position="49"/>
    </location>
</feature>
<evidence type="ECO:0000313" key="5">
    <source>
        <dbReference type="EMBL" id="KXZ72214.1"/>
    </source>
</evidence>
<dbReference type="RefSeq" id="WP_004878803.1">
    <property type="nucleotide sequence ID" value="NZ_BCLZ01000011.1"/>
</dbReference>
<sequence>MLAHGFRIKEIAAKLCISDRTVTTHQERIYQKLKIHHRASLIQFSPYYLELLNLLTPRESTIIELLTQDLCSEDIAEELNLTVETIYSHRKSINKKLRGLQEKYDVLGIFRQKQISFN</sequence>
<accession>A0A150HYF5</accession>
<organism evidence="5 6">
    <name type="scientific">Acinetobacter venetianus</name>
    <dbReference type="NCBI Taxonomy" id="52133"/>
    <lineage>
        <taxon>Bacteria</taxon>
        <taxon>Pseudomonadati</taxon>
        <taxon>Pseudomonadota</taxon>
        <taxon>Gammaproteobacteria</taxon>
        <taxon>Moraxellales</taxon>
        <taxon>Moraxellaceae</taxon>
        <taxon>Acinetobacter</taxon>
    </lineage>
</organism>
<name>A0A150HYF5_9GAMM</name>
<reference evidence="5 6" key="1">
    <citation type="journal article" date="2016" name="Sci. Rep.">
        <title>Genomic and phenotypic characterization of the species Acinetobacter venetianus.</title>
        <authorList>
            <person name="Fondi M."/>
            <person name="Maida I."/>
            <person name="Perrin E."/>
            <person name="Orlandini V."/>
            <person name="La Torre L."/>
            <person name="Bosi E."/>
            <person name="Negroni A."/>
            <person name="Zanaroli G."/>
            <person name="Fava F."/>
            <person name="Decorosi F."/>
            <person name="Giovannetti L."/>
            <person name="Viti C."/>
            <person name="Vaneechoutte M."/>
            <person name="Dijkshoorn L."/>
            <person name="Fani R."/>
        </authorList>
    </citation>
    <scope>NUCLEOTIDE SEQUENCE [LARGE SCALE GENOMIC DNA]</scope>
    <source>
        <strain evidence="5 6">LUH13518</strain>
    </source>
</reference>
<evidence type="ECO:0000256" key="1">
    <source>
        <dbReference type="ARBA" id="ARBA00023015"/>
    </source>
</evidence>
<gene>
    <name evidence="5" type="primary">malT</name>
    <name evidence="5" type="ORF">AVENLUH13518_00602</name>
</gene>
<dbReference type="SMART" id="SM00421">
    <property type="entry name" value="HTH_LUXR"/>
    <property type="match status" value="2"/>
</dbReference>
<dbReference type="InterPro" id="IPR016032">
    <property type="entry name" value="Sig_transdc_resp-reg_C-effctor"/>
</dbReference>
<accession>A0A137XX67</accession>
<evidence type="ECO:0000313" key="6">
    <source>
        <dbReference type="Proteomes" id="UP000075544"/>
    </source>
</evidence>
<dbReference type="GO" id="GO:0006355">
    <property type="term" value="P:regulation of DNA-templated transcription"/>
    <property type="evidence" value="ECO:0007669"/>
    <property type="project" value="InterPro"/>
</dbReference>
<dbReference type="PROSITE" id="PS50043">
    <property type="entry name" value="HTH_LUXR_2"/>
    <property type="match status" value="1"/>
</dbReference>
<keyword evidence="3" id="KW-0804">Transcription</keyword>
<dbReference type="SUPFAM" id="SSF46894">
    <property type="entry name" value="C-terminal effector domain of the bipartite response regulators"/>
    <property type="match status" value="2"/>
</dbReference>
<evidence type="ECO:0000256" key="2">
    <source>
        <dbReference type="ARBA" id="ARBA00023125"/>
    </source>
</evidence>
<dbReference type="EMBL" id="JRHX01000029">
    <property type="protein sequence ID" value="KXZ72214.1"/>
    <property type="molecule type" value="Genomic_DNA"/>
</dbReference>
<dbReference type="Proteomes" id="UP000075544">
    <property type="component" value="Unassembled WGS sequence"/>
</dbReference>
<dbReference type="PATRIC" id="fig|52133.19.peg.623"/>
<proteinExistence type="predicted"/>
<dbReference type="GeneID" id="58194415"/>
<dbReference type="AlphaFoldDB" id="A0A150HYF5"/>
<keyword evidence="2" id="KW-0238">DNA-binding</keyword>
<comment type="caution">
    <text evidence="5">The sequence shown here is derived from an EMBL/GenBank/DDBJ whole genome shotgun (WGS) entry which is preliminary data.</text>
</comment>
<dbReference type="PRINTS" id="PR00038">
    <property type="entry name" value="HTHLUXR"/>
</dbReference>
<dbReference type="GO" id="GO:0003677">
    <property type="term" value="F:DNA binding"/>
    <property type="evidence" value="ECO:0007669"/>
    <property type="project" value="UniProtKB-KW"/>
</dbReference>
<dbReference type="PANTHER" id="PTHR44688:SF16">
    <property type="entry name" value="DNA-BINDING TRANSCRIPTIONAL ACTIVATOR DEVR_DOSR"/>
    <property type="match status" value="1"/>
</dbReference>
<dbReference type="InterPro" id="IPR036388">
    <property type="entry name" value="WH-like_DNA-bd_sf"/>
</dbReference>
<evidence type="ECO:0000256" key="3">
    <source>
        <dbReference type="ARBA" id="ARBA00023163"/>
    </source>
</evidence>
<dbReference type="InterPro" id="IPR000792">
    <property type="entry name" value="Tscrpt_reg_LuxR_C"/>
</dbReference>
<dbReference type="PANTHER" id="PTHR44688">
    <property type="entry name" value="DNA-BINDING TRANSCRIPTIONAL ACTIVATOR DEVR_DOSR"/>
    <property type="match status" value="1"/>
</dbReference>